<keyword evidence="7" id="KW-0547">Nucleotide-binding</keyword>
<evidence type="ECO:0000256" key="8">
    <source>
        <dbReference type="ARBA" id="ARBA00022777"/>
    </source>
</evidence>
<evidence type="ECO:0000256" key="9">
    <source>
        <dbReference type="ARBA" id="ARBA00022840"/>
    </source>
</evidence>
<keyword evidence="8 16" id="KW-0418">Kinase</keyword>
<keyword evidence="6 13" id="KW-0812">Transmembrane</keyword>
<keyword evidence="4" id="KW-0597">Phosphoprotein</keyword>
<keyword evidence="11" id="KW-0902">Two-component regulatory system</keyword>
<dbReference type="Pfam" id="PF02518">
    <property type="entry name" value="HATPase_c"/>
    <property type="match status" value="1"/>
</dbReference>
<dbReference type="Pfam" id="PF08521">
    <property type="entry name" value="2CSK_N"/>
    <property type="match status" value="1"/>
</dbReference>
<evidence type="ECO:0000256" key="4">
    <source>
        <dbReference type="ARBA" id="ARBA00022553"/>
    </source>
</evidence>
<sequence length="440" mass="46860">MNLSIRHRLLLGLLPILALAGVAFAVPTWLNVHEEIDELFDKVLRETAYSRADAAPPSAVLPPSIPPADADGIDLVSQAWRADGTLLYRSHPFPPLAYPAQAGFATLDWRGEPWRVFTLKTADGWVQIAQAVGERRETANEVALHLLTPLLALLPALALLVGFGLERGLRPLRNLVAAVEQRRPEALEPIPDRSLPTEIGTLVAALNGLLRRLDETLAAQRQFTADAAHELRTPLTALSLQAQVAERATDPRKKSAALAALREGIARASHLVGQLLTLARLDPEAAQTALLPLRLDTLARDCVADRVPLAADRGIDLGMTGADSACVVGDGEALRILLGNLLDNAIRHTPTGGRVDVGVVVDNHGVLLEVGDTGPGIPEAERTRVFDRFYRSPGNAGPGSGLGLAIVKRIADRHGAAVSLAEGEGGCGLKASVRFPKRSP</sequence>
<gene>
    <name evidence="16" type="ORF">SAMN02949497_2362</name>
</gene>
<dbReference type="PANTHER" id="PTHR45436:SF14">
    <property type="entry name" value="SENSOR PROTEIN QSEC"/>
    <property type="match status" value="1"/>
</dbReference>
<dbReference type="SMART" id="SM00388">
    <property type="entry name" value="HisKA"/>
    <property type="match status" value="1"/>
</dbReference>
<dbReference type="EMBL" id="FXAM01000001">
    <property type="protein sequence ID" value="SMF95021.1"/>
    <property type="molecule type" value="Genomic_DNA"/>
</dbReference>
<evidence type="ECO:0000256" key="10">
    <source>
        <dbReference type="ARBA" id="ARBA00022989"/>
    </source>
</evidence>
<evidence type="ECO:0000256" key="7">
    <source>
        <dbReference type="ARBA" id="ARBA00022741"/>
    </source>
</evidence>
<dbReference type="InterPro" id="IPR003661">
    <property type="entry name" value="HisK_dim/P_dom"/>
</dbReference>
<evidence type="ECO:0000256" key="3">
    <source>
        <dbReference type="ARBA" id="ARBA00012438"/>
    </source>
</evidence>
<organism evidence="16 17">
    <name type="scientific">Methylomagnum ishizawai</name>
    <dbReference type="NCBI Taxonomy" id="1760988"/>
    <lineage>
        <taxon>Bacteria</taxon>
        <taxon>Pseudomonadati</taxon>
        <taxon>Pseudomonadota</taxon>
        <taxon>Gammaproteobacteria</taxon>
        <taxon>Methylococcales</taxon>
        <taxon>Methylococcaceae</taxon>
        <taxon>Methylomagnum</taxon>
    </lineage>
</organism>
<name>A0A1Y6CXD9_9GAMM</name>
<reference evidence="16 17" key="1">
    <citation type="submission" date="2016-12" db="EMBL/GenBank/DDBJ databases">
        <authorList>
            <person name="Song W.-J."/>
            <person name="Kurnit D.M."/>
        </authorList>
    </citation>
    <scope>NUCLEOTIDE SEQUENCE [LARGE SCALE GENOMIC DNA]</scope>
    <source>
        <strain evidence="16 17">175</strain>
    </source>
</reference>
<evidence type="ECO:0000256" key="6">
    <source>
        <dbReference type="ARBA" id="ARBA00022692"/>
    </source>
</evidence>
<dbReference type="InterPro" id="IPR036097">
    <property type="entry name" value="HisK_dim/P_sf"/>
</dbReference>
<dbReference type="PROSITE" id="PS50885">
    <property type="entry name" value="HAMP"/>
    <property type="match status" value="1"/>
</dbReference>
<comment type="subcellular location">
    <subcellularLocation>
        <location evidence="2">Membrane</location>
        <topology evidence="2">Multi-pass membrane protein</topology>
    </subcellularLocation>
</comment>
<comment type="catalytic activity">
    <reaction evidence="1">
        <text>ATP + protein L-histidine = ADP + protein N-phospho-L-histidine.</text>
        <dbReference type="EC" id="2.7.13.3"/>
    </reaction>
</comment>
<feature type="domain" description="Histidine kinase" evidence="14">
    <location>
        <begin position="226"/>
        <end position="439"/>
    </location>
</feature>
<dbReference type="EC" id="2.7.13.3" evidence="3"/>
<feature type="domain" description="HAMP" evidence="15">
    <location>
        <begin position="166"/>
        <end position="218"/>
    </location>
</feature>
<keyword evidence="9" id="KW-0067">ATP-binding</keyword>
<dbReference type="InterPro" id="IPR003660">
    <property type="entry name" value="HAMP_dom"/>
</dbReference>
<dbReference type="PANTHER" id="PTHR45436">
    <property type="entry name" value="SENSOR HISTIDINE KINASE YKOH"/>
    <property type="match status" value="1"/>
</dbReference>
<proteinExistence type="predicted"/>
<evidence type="ECO:0000256" key="2">
    <source>
        <dbReference type="ARBA" id="ARBA00004141"/>
    </source>
</evidence>
<dbReference type="Proteomes" id="UP000192923">
    <property type="component" value="Unassembled WGS sequence"/>
</dbReference>
<dbReference type="RefSeq" id="WP_085212895.1">
    <property type="nucleotide sequence ID" value="NZ_FXAM01000001.1"/>
</dbReference>
<dbReference type="InterPro" id="IPR004358">
    <property type="entry name" value="Sig_transdc_His_kin-like_C"/>
</dbReference>
<dbReference type="InterPro" id="IPR036890">
    <property type="entry name" value="HATPase_C_sf"/>
</dbReference>
<dbReference type="InterPro" id="IPR013727">
    <property type="entry name" value="2CSK_N"/>
</dbReference>
<dbReference type="AlphaFoldDB" id="A0A1Y6CXD9"/>
<dbReference type="Pfam" id="PF00512">
    <property type="entry name" value="HisKA"/>
    <property type="match status" value="1"/>
</dbReference>
<keyword evidence="17" id="KW-1185">Reference proteome</keyword>
<protein>
    <recommendedName>
        <fullName evidence="3">histidine kinase</fullName>
        <ecNumber evidence="3">2.7.13.3</ecNumber>
    </recommendedName>
</protein>
<dbReference type="InterPro" id="IPR003594">
    <property type="entry name" value="HATPase_dom"/>
</dbReference>
<dbReference type="InterPro" id="IPR005467">
    <property type="entry name" value="His_kinase_dom"/>
</dbReference>
<evidence type="ECO:0000259" key="15">
    <source>
        <dbReference type="PROSITE" id="PS50885"/>
    </source>
</evidence>
<dbReference type="GO" id="GO:0005886">
    <property type="term" value="C:plasma membrane"/>
    <property type="evidence" value="ECO:0007669"/>
    <property type="project" value="TreeGrafter"/>
</dbReference>
<evidence type="ECO:0000256" key="11">
    <source>
        <dbReference type="ARBA" id="ARBA00023012"/>
    </source>
</evidence>
<dbReference type="OrthoDB" id="9804645at2"/>
<dbReference type="Gene3D" id="3.30.565.10">
    <property type="entry name" value="Histidine kinase-like ATPase, C-terminal domain"/>
    <property type="match status" value="1"/>
</dbReference>
<keyword evidence="12 13" id="KW-0472">Membrane</keyword>
<feature type="transmembrane region" description="Helical" evidence="13">
    <location>
        <begin position="142"/>
        <end position="165"/>
    </location>
</feature>
<evidence type="ECO:0000313" key="16">
    <source>
        <dbReference type="EMBL" id="SMF95021.1"/>
    </source>
</evidence>
<dbReference type="InterPro" id="IPR050428">
    <property type="entry name" value="TCS_sensor_his_kinase"/>
</dbReference>
<dbReference type="STRING" id="1760988.SAMN02949497_2362"/>
<evidence type="ECO:0000259" key="14">
    <source>
        <dbReference type="PROSITE" id="PS50109"/>
    </source>
</evidence>
<dbReference type="CDD" id="cd00082">
    <property type="entry name" value="HisKA"/>
    <property type="match status" value="1"/>
</dbReference>
<keyword evidence="10 13" id="KW-1133">Transmembrane helix</keyword>
<dbReference type="GO" id="GO:0005524">
    <property type="term" value="F:ATP binding"/>
    <property type="evidence" value="ECO:0007669"/>
    <property type="project" value="UniProtKB-KW"/>
</dbReference>
<dbReference type="PRINTS" id="PR00344">
    <property type="entry name" value="BCTRLSENSOR"/>
</dbReference>
<evidence type="ECO:0000256" key="5">
    <source>
        <dbReference type="ARBA" id="ARBA00022679"/>
    </source>
</evidence>
<dbReference type="GO" id="GO:0000155">
    <property type="term" value="F:phosphorelay sensor kinase activity"/>
    <property type="evidence" value="ECO:0007669"/>
    <property type="project" value="InterPro"/>
</dbReference>
<accession>A0A1Y6CXD9</accession>
<evidence type="ECO:0000256" key="13">
    <source>
        <dbReference type="SAM" id="Phobius"/>
    </source>
</evidence>
<keyword evidence="5" id="KW-0808">Transferase</keyword>
<dbReference type="SMART" id="SM00387">
    <property type="entry name" value="HATPase_c"/>
    <property type="match status" value="1"/>
</dbReference>
<dbReference type="Gene3D" id="1.10.287.130">
    <property type="match status" value="1"/>
</dbReference>
<dbReference type="SUPFAM" id="SSF55874">
    <property type="entry name" value="ATPase domain of HSP90 chaperone/DNA topoisomerase II/histidine kinase"/>
    <property type="match status" value="1"/>
</dbReference>
<evidence type="ECO:0000313" key="17">
    <source>
        <dbReference type="Proteomes" id="UP000192923"/>
    </source>
</evidence>
<dbReference type="SUPFAM" id="SSF47384">
    <property type="entry name" value="Homodimeric domain of signal transducing histidine kinase"/>
    <property type="match status" value="1"/>
</dbReference>
<dbReference type="PROSITE" id="PS50109">
    <property type="entry name" value="HIS_KIN"/>
    <property type="match status" value="1"/>
</dbReference>
<evidence type="ECO:0000256" key="1">
    <source>
        <dbReference type="ARBA" id="ARBA00000085"/>
    </source>
</evidence>
<evidence type="ECO:0000256" key="12">
    <source>
        <dbReference type="ARBA" id="ARBA00023136"/>
    </source>
</evidence>